<keyword evidence="1" id="KW-0805">Transcription regulation</keyword>
<name>B1KH00_SHEWM</name>
<dbReference type="SUPFAM" id="SSF46689">
    <property type="entry name" value="Homeodomain-like"/>
    <property type="match status" value="1"/>
</dbReference>
<reference evidence="6 7" key="1">
    <citation type="submission" date="2008-02" db="EMBL/GenBank/DDBJ databases">
        <title>Complete sequence of Shewanella woodyi ATCC 51908.</title>
        <authorList>
            <consortium name="US DOE Joint Genome Institute"/>
            <person name="Copeland A."/>
            <person name="Lucas S."/>
            <person name="Lapidus A."/>
            <person name="Glavina del Rio T."/>
            <person name="Dalin E."/>
            <person name="Tice H."/>
            <person name="Bruce D."/>
            <person name="Goodwin L."/>
            <person name="Pitluck S."/>
            <person name="Sims D."/>
            <person name="Brettin T."/>
            <person name="Detter J.C."/>
            <person name="Han C."/>
            <person name="Kuske C.R."/>
            <person name="Schmutz J."/>
            <person name="Larimer F."/>
            <person name="Land M."/>
            <person name="Hauser L."/>
            <person name="Kyrpides N."/>
            <person name="Lykidis A."/>
            <person name="Zhao J.-S."/>
            <person name="Richardson P."/>
        </authorList>
    </citation>
    <scope>NUCLEOTIDE SEQUENCE [LARGE SCALE GENOMIC DNA]</scope>
    <source>
        <strain evidence="7">ATCC 51908 / MS32</strain>
    </source>
</reference>
<gene>
    <name evidence="6" type="ordered locus">Swoo_4056</name>
</gene>
<keyword evidence="2 4" id="KW-0238">DNA-binding</keyword>
<dbReference type="PANTHER" id="PTHR47506">
    <property type="entry name" value="TRANSCRIPTIONAL REGULATORY PROTEIN"/>
    <property type="match status" value="1"/>
</dbReference>
<dbReference type="Gene3D" id="1.10.10.60">
    <property type="entry name" value="Homeodomain-like"/>
    <property type="match status" value="1"/>
</dbReference>
<proteinExistence type="predicted"/>
<keyword evidence="3" id="KW-0804">Transcription</keyword>
<evidence type="ECO:0000256" key="1">
    <source>
        <dbReference type="ARBA" id="ARBA00023015"/>
    </source>
</evidence>
<evidence type="ECO:0000313" key="7">
    <source>
        <dbReference type="Proteomes" id="UP000002168"/>
    </source>
</evidence>
<dbReference type="Pfam" id="PF16925">
    <property type="entry name" value="TetR_C_13"/>
    <property type="match status" value="1"/>
</dbReference>
<dbReference type="SUPFAM" id="SSF48498">
    <property type="entry name" value="Tetracyclin repressor-like, C-terminal domain"/>
    <property type="match status" value="1"/>
</dbReference>
<accession>B1KH00</accession>
<dbReference type="KEGG" id="swd:Swoo_4056"/>
<dbReference type="PANTHER" id="PTHR47506:SF8">
    <property type="entry name" value="REPRESSOR OF PUTATIVE XENOBIOTIC REDUCTASE TETR FAMILY-RELATED"/>
    <property type="match status" value="1"/>
</dbReference>
<dbReference type="EMBL" id="CP000961">
    <property type="protein sequence ID" value="ACA88312.1"/>
    <property type="molecule type" value="Genomic_DNA"/>
</dbReference>
<dbReference type="InterPro" id="IPR009057">
    <property type="entry name" value="Homeodomain-like_sf"/>
</dbReference>
<sequence>MRNAEFDREKVLRSAMTAFMDKGYGKTSMQDLTKATGLHPGSIYCAFDNKRGLLLAALEQYKIDRTTEFQGFFTGKKSVLAELKDYLDNTVQECISCEAAKACLLTKALNEMAQQDEEIQKIITENLANWQQGLADVFTLAKEKGELSAERDSQHLARFLAMGIYGLRTFAHTHPQGETLQELADQLFKDICA</sequence>
<dbReference type="PRINTS" id="PR00455">
    <property type="entry name" value="HTHTETR"/>
</dbReference>
<dbReference type="GO" id="GO:0003677">
    <property type="term" value="F:DNA binding"/>
    <property type="evidence" value="ECO:0007669"/>
    <property type="project" value="UniProtKB-UniRule"/>
</dbReference>
<evidence type="ECO:0000313" key="6">
    <source>
        <dbReference type="EMBL" id="ACA88312.1"/>
    </source>
</evidence>
<organism evidence="6 7">
    <name type="scientific">Shewanella woodyi (strain ATCC 51908 / MS32)</name>
    <dbReference type="NCBI Taxonomy" id="392500"/>
    <lineage>
        <taxon>Bacteria</taxon>
        <taxon>Pseudomonadati</taxon>
        <taxon>Pseudomonadota</taxon>
        <taxon>Gammaproteobacteria</taxon>
        <taxon>Alteromonadales</taxon>
        <taxon>Shewanellaceae</taxon>
        <taxon>Shewanella</taxon>
    </lineage>
</organism>
<feature type="DNA-binding region" description="H-T-H motif" evidence="4">
    <location>
        <begin position="28"/>
        <end position="47"/>
    </location>
</feature>
<evidence type="ECO:0000256" key="4">
    <source>
        <dbReference type="PROSITE-ProRule" id="PRU00335"/>
    </source>
</evidence>
<dbReference type="AlphaFoldDB" id="B1KH00"/>
<dbReference type="PROSITE" id="PS01081">
    <property type="entry name" value="HTH_TETR_1"/>
    <property type="match status" value="1"/>
</dbReference>
<dbReference type="PROSITE" id="PS50977">
    <property type="entry name" value="HTH_TETR_2"/>
    <property type="match status" value="1"/>
</dbReference>
<dbReference type="HOGENOM" id="CLU_069356_28_0_6"/>
<dbReference type="eggNOG" id="COG1309">
    <property type="taxonomic scope" value="Bacteria"/>
</dbReference>
<evidence type="ECO:0000259" key="5">
    <source>
        <dbReference type="PROSITE" id="PS50977"/>
    </source>
</evidence>
<dbReference type="RefSeq" id="WP_012326641.1">
    <property type="nucleotide sequence ID" value="NC_010506.1"/>
</dbReference>
<dbReference type="Proteomes" id="UP000002168">
    <property type="component" value="Chromosome"/>
</dbReference>
<protein>
    <submittedName>
        <fullName evidence="6">Transcriptional regulator, TetR family</fullName>
    </submittedName>
</protein>
<evidence type="ECO:0000256" key="2">
    <source>
        <dbReference type="ARBA" id="ARBA00023125"/>
    </source>
</evidence>
<dbReference type="InterPro" id="IPR001647">
    <property type="entry name" value="HTH_TetR"/>
</dbReference>
<feature type="domain" description="HTH tetR-type" evidence="5">
    <location>
        <begin position="5"/>
        <end position="65"/>
    </location>
</feature>
<dbReference type="InterPro" id="IPR036271">
    <property type="entry name" value="Tet_transcr_reg_TetR-rel_C_sf"/>
</dbReference>
<dbReference type="InterPro" id="IPR011075">
    <property type="entry name" value="TetR_C"/>
</dbReference>
<evidence type="ECO:0000256" key="3">
    <source>
        <dbReference type="ARBA" id="ARBA00023163"/>
    </source>
</evidence>
<dbReference type="STRING" id="392500.Swoo_4056"/>
<dbReference type="InterPro" id="IPR023772">
    <property type="entry name" value="DNA-bd_HTH_TetR-type_CS"/>
</dbReference>
<dbReference type="Pfam" id="PF00440">
    <property type="entry name" value="TetR_N"/>
    <property type="match status" value="1"/>
</dbReference>
<dbReference type="Gene3D" id="1.10.357.10">
    <property type="entry name" value="Tetracycline Repressor, domain 2"/>
    <property type="match status" value="1"/>
</dbReference>
<keyword evidence="7" id="KW-1185">Reference proteome</keyword>